<dbReference type="AlphaFoldDB" id="A0A239BYA8"/>
<gene>
    <name evidence="6" type="ORF">SAMN06893096_102132</name>
</gene>
<dbReference type="PANTHER" id="PTHR14226">
    <property type="entry name" value="NEUROPATHY TARGET ESTERASE/SWISS CHEESE D.MELANOGASTER"/>
    <property type="match status" value="1"/>
</dbReference>
<feature type="active site" description="Proton acceptor" evidence="4">
    <location>
        <position position="168"/>
    </location>
</feature>
<name>A0A239BYA8_9ACTN</name>
<dbReference type="GO" id="GO:0016787">
    <property type="term" value="F:hydrolase activity"/>
    <property type="evidence" value="ECO:0007669"/>
    <property type="project" value="UniProtKB-UniRule"/>
</dbReference>
<organism evidence="6 7">
    <name type="scientific">Geodermatophilus pulveris</name>
    <dbReference type="NCBI Taxonomy" id="1564159"/>
    <lineage>
        <taxon>Bacteria</taxon>
        <taxon>Bacillati</taxon>
        <taxon>Actinomycetota</taxon>
        <taxon>Actinomycetes</taxon>
        <taxon>Geodermatophilales</taxon>
        <taxon>Geodermatophilaceae</taxon>
        <taxon>Geodermatophilus</taxon>
    </lineage>
</organism>
<evidence type="ECO:0000313" key="7">
    <source>
        <dbReference type="Proteomes" id="UP000198373"/>
    </source>
</evidence>
<dbReference type="InterPro" id="IPR002641">
    <property type="entry name" value="PNPLA_dom"/>
</dbReference>
<dbReference type="RefSeq" id="WP_143424935.1">
    <property type="nucleotide sequence ID" value="NZ_FZOO01000002.1"/>
</dbReference>
<dbReference type="Gene3D" id="3.40.1090.10">
    <property type="entry name" value="Cytosolic phospholipase A2 catalytic domain"/>
    <property type="match status" value="2"/>
</dbReference>
<evidence type="ECO:0000313" key="6">
    <source>
        <dbReference type="EMBL" id="SNS12642.1"/>
    </source>
</evidence>
<dbReference type="Pfam" id="PF01734">
    <property type="entry name" value="Patatin"/>
    <property type="match status" value="1"/>
</dbReference>
<dbReference type="GO" id="GO:0016042">
    <property type="term" value="P:lipid catabolic process"/>
    <property type="evidence" value="ECO:0007669"/>
    <property type="project" value="UniProtKB-UniRule"/>
</dbReference>
<protein>
    <submittedName>
        <fullName evidence="6">Patatin-like phospholipase</fullName>
    </submittedName>
</protein>
<feature type="short sequence motif" description="GXSXG" evidence="4">
    <location>
        <begin position="38"/>
        <end position="42"/>
    </location>
</feature>
<evidence type="ECO:0000256" key="4">
    <source>
        <dbReference type="PROSITE-ProRule" id="PRU01161"/>
    </source>
</evidence>
<evidence type="ECO:0000256" key="1">
    <source>
        <dbReference type="ARBA" id="ARBA00022801"/>
    </source>
</evidence>
<dbReference type="Proteomes" id="UP000198373">
    <property type="component" value="Unassembled WGS sequence"/>
</dbReference>
<keyword evidence="2 4" id="KW-0442">Lipid degradation</keyword>
<dbReference type="InterPro" id="IPR050301">
    <property type="entry name" value="NTE"/>
</dbReference>
<keyword evidence="3 4" id="KW-0443">Lipid metabolism</keyword>
<proteinExistence type="predicted"/>
<sequence length="326" mass="33350">MLPRTHVVLGGGAAMGAFQAGGLLALLEAGVPVDALHGSSVGAVNAAFLAVRPDRERAAELARLWGDPLMARVLRPGWPARARGLARSLRPGGALLDDRPLRRVVTRHVPVPDLAGLAVPVTVTTTCLDCGSAHRHDSGDVADTLAASCALPGLFRTVVLPDGHRHVDGGIVDGVPIASALEAAGPGDRVLVLDCGLAPVTGPIDVCAAASDVLPAQACGVPVAVGRTRYVPPVEGGVGALDAVLQAFTVARAVANRAAVRDALADPRVHVVPHVADAWAAGLLDALPLGPRDVSRTADLVRAGREVTRQWLDARPELVPAAVSRG</sequence>
<evidence type="ECO:0000256" key="2">
    <source>
        <dbReference type="ARBA" id="ARBA00022963"/>
    </source>
</evidence>
<comment type="caution">
    <text evidence="4">Lacks conserved residue(s) required for the propagation of feature annotation.</text>
</comment>
<feature type="active site" description="Nucleophile" evidence="4">
    <location>
        <position position="40"/>
    </location>
</feature>
<keyword evidence="7" id="KW-1185">Reference proteome</keyword>
<evidence type="ECO:0000256" key="3">
    <source>
        <dbReference type="ARBA" id="ARBA00023098"/>
    </source>
</evidence>
<dbReference type="OrthoDB" id="4080114at2"/>
<dbReference type="PROSITE" id="PS51635">
    <property type="entry name" value="PNPLA"/>
    <property type="match status" value="1"/>
</dbReference>
<reference evidence="7" key="1">
    <citation type="submission" date="2017-06" db="EMBL/GenBank/DDBJ databases">
        <authorList>
            <person name="Varghese N."/>
            <person name="Submissions S."/>
        </authorList>
    </citation>
    <scope>NUCLEOTIDE SEQUENCE [LARGE SCALE GENOMIC DNA]</scope>
    <source>
        <strain evidence="7">DSM 46839</strain>
    </source>
</reference>
<dbReference type="InterPro" id="IPR016035">
    <property type="entry name" value="Acyl_Trfase/lysoPLipase"/>
</dbReference>
<feature type="domain" description="PNPLA" evidence="5">
    <location>
        <begin position="7"/>
        <end position="181"/>
    </location>
</feature>
<keyword evidence="1 4" id="KW-0378">Hydrolase</keyword>
<accession>A0A239BYA8</accession>
<dbReference type="PANTHER" id="PTHR14226:SF57">
    <property type="entry name" value="BLR7027 PROTEIN"/>
    <property type="match status" value="1"/>
</dbReference>
<evidence type="ECO:0000259" key="5">
    <source>
        <dbReference type="PROSITE" id="PS51635"/>
    </source>
</evidence>
<dbReference type="SUPFAM" id="SSF52151">
    <property type="entry name" value="FabD/lysophospholipase-like"/>
    <property type="match status" value="1"/>
</dbReference>
<dbReference type="EMBL" id="FZOO01000002">
    <property type="protein sequence ID" value="SNS12642.1"/>
    <property type="molecule type" value="Genomic_DNA"/>
</dbReference>
<feature type="short sequence motif" description="DGA/G" evidence="4">
    <location>
        <begin position="168"/>
        <end position="170"/>
    </location>
</feature>